<dbReference type="InterPro" id="IPR001915">
    <property type="entry name" value="Peptidase_M48"/>
</dbReference>
<sequence>MPLHWLLGLALFGGLFGGGADQGCATAERTMQRIERDWPLRASGDPLRRHVQALGARLGAIAGLDTEVRIHLVRNLEPLAFALGGGQFLVSDGLIALVGDEAQLAAVLAHEISHQRLGHFCSAPDSADQRIDLGAVVQHFDLQREIAADRAAEALLARAGLDPGAMAGVLVCLQQGHGASAQLSARIGALAPAPPPHPEHDSPAFTRVRAQLVDELDGLWSESGGCRPR</sequence>
<evidence type="ECO:0000256" key="4">
    <source>
        <dbReference type="ARBA" id="ARBA00022833"/>
    </source>
</evidence>
<dbReference type="EMBL" id="SMDC01000002">
    <property type="protein sequence ID" value="TCW38287.1"/>
    <property type="molecule type" value="Genomic_DNA"/>
</dbReference>
<dbReference type="AlphaFoldDB" id="A0A4R4AGD0"/>
<comment type="similarity">
    <text evidence="6">Belongs to the peptidase M48 family.</text>
</comment>
<dbReference type="InterPro" id="IPR051156">
    <property type="entry name" value="Mito/Outer_Membr_Metalloprot"/>
</dbReference>
<keyword evidence="2" id="KW-0479">Metal-binding</keyword>
<evidence type="ECO:0000256" key="1">
    <source>
        <dbReference type="ARBA" id="ARBA00022670"/>
    </source>
</evidence>
<dbReference type="PANTHER" id="PTHR22726">
    <property type="entry name" value="METALLOENDOPEPTIDASE OMA1"/>
    <property type="match status" value="1"/>
</dbReference>
<evidence type="ECO:0000256" key="5">
    <source>
        <dbReference type="ARBA" id="ARBA00023049"/>
    </source>
</evidence>
<dbReference type="Gene3D" id="3.30.2010.10">
    <property type="entry name" value="Metalloproteases ('zincins'), catalytic domain"/>
    <property type="match status" value="1"/>
</dbReference>
<reference evidence="8 9" key="1">
    <citation type="submission" date="2019-03" db="EMBL/GenBank/DDBJ databases">
        <title>Genomic Encyclopedia of Type Strains, Phase IV (KMG-IV): sequencing the most valuable type-strain genomes for metagenomic binning, comparative biology and taxonomic classification.</title>
        <authorList>
            <person name="Goeker M."/>
        </authorList>
    </citation>
    <scope>NUCLEOTIDE SEQUENCE [LARGE SCALE GENOMIC DNA]</scope>
    <source>
        <strain evidence="8 9">DSM 203</strain>
    </source>
</reference>
<dbReference type="Proteomes" id="UP000295247">
    <property type="component" value="Unassembled WGS sequence"/>
</dbReference>
<gene>
    <name evidence="8" type="ORF">EDC29_102179</name>
</gene>
<evidence type="ECO:0000256" key="2">
    <source>
        <dbReference type="ARBA" id="ARBA00022723"/>
    </source>
</evidence>
<organism evidence="8 9">
    <name type="scientific">Marichromatium gracile</name>
    <name type="common">Chromatium gracile</name>
    <dbReference type="NCBI Taxonomy" id="1048"/>
    <lineage>
        <taxon>Bacteria</taxon>
        <taxon>Pseudomonadati</taxon>
        <taxon>Pseudomonadota</taxon>
        <taxon>Gammaproteobacteria</taxon>
        <taxon>Chromatiales</taxon>
        <taxon>Chromatiaceae</taxon>
        <taxon>Marichromatium</taxon>
    </lineage>
</organism>
<keyword evidence="1 6" id="KW-0645">Protease</keyword>
<dbReference type="GO" id="GO:0016020">
    <property type="term" value="C:membrane"/>
    <property type="evidence" value="ECO:0007669"/>
    <property type="project" value="TreeGrafter"/>
</dbReference>
<evidence type="ECO:0000256" key="3">
    <source>
        <dbReference type="ARBA" id="ARBA00022801"/>
    </source>
</evidence>
<keyword evidence="3 6" id="KW-0378">Hydrolase</keyword>
<evidence type="ECO:0000313" key="9">
    <source>
        <dbReference type="Proteomes" id="UP000295247"/>
    </source>
</evidence>
<evidence type="ECO:0000313" key="8">
    <source>
        <dbReference type="EMBL" id="TCW38287.1"/>
    </source>
</evidence>
<keyword evidence="5 6" id="KW-0482">Metalloprotease</keyword>
<evidence type="ECO:0000259" key="7">
    <source>
        <dbReference type="Pfam" id="PF01435"/>
    </source>
</evidence>
<keyword evidence="4 6" id="KW-0862">Zinc</keyword>
<protein>
    <submittedName>
        <fullName evidence="8">Peptidase M48-like protein</fullName>
    </submittedName>
</protein>
<dbReference type="GO" id="GO:0046872">
    <property type="term" value="F:metal ion binding"/>
    <property type="evidence" value="ECO:0007669"/>
    <property type="project" value="UniProtKB-KW"/>
</dbReference>
<dbReference type="Pfam" id="PF01435">
    <property type="entry name" value="Peptidase_M48"/>
    <property type="match status" value="1"/>
</dbReference>
<evidence type="ECO:0000256" key="6">
    <source>
        <dbReference type="RuleBase" id="RU003983"/>
    </source>
</evidence>
<accession>A0A4R4AGD0</accession>
<dbReference type="CDD" id="cd07324">
    <property type="entry name" value="M48C_Oma1-like"/>
    <property type="match status" value="1"/>
</dbReference>
<proteinExistence type="inferred from homology"/>
<dbReference type="RefSeq" id="WP_132228647.1">
    <property type="nucleotide sequence ID" value="NZ_NRRH01000006.1"/>
</dbReference>
<dbReference type="GO" id="GO:0051603">
    <property type="term" value="P:proteolysis involved in protein catabolic process"/>
    <property type="evidence" value="ECO:0007669"/>
    <property type="project" value="TreeGrafter"/>
</dbReference>
<comment type="cofactor">
    <cofactor evidence="6">
        <name>Zn(2+)</name>
        <dbReference type="ChEBI" id="CHEBI:29105"/>
    </cofactor>
    <text evidence="6">Binds 1 zinc ion per subunit.</text>
</comment>
<comment type="caution">
    <text evidence="8">The sequence shown here is derived from an EMBL/GenBank/DDBJ whole genome shotgun (WGS) entry which is preliminary data.</text>
</comment>
<name>A0A4R4AGD0_MARGR</name>
<feature type="domain" description="Peptidase M48" evidence="7">
    <location>
        <begin position="51"/>
        <end position="120"/>
    </location>
</feature>
<dbReference type="PANTHER" id="PTHR22726:SF1">
    <property type="entry name" value="METALLOENDOPEPTIDASE OMA1, MITOCHONDRIAL"/>
    <property type="match status" value="1"/>
</dbReference>
<dbReference type="GO" id="GO:0004222">
    <property type="term" value="F:metalloendopeptidase activity"/>
    <property type="evidence" value="ECO:0007669"/>
    <property type="project" value="InterPro"/>
</dbReference>